<dbReference type="GO" id="GO:0000166">
    <property type="term" value="F:nucleotide binding"/>
    <property type="evidence" value="ECO:0007669"/>
    <property type="project" value="UniProtKB-KW"/>
</dbReference>
<evidence type="ECO:0000256" key="2">
    <source>
        <dbReference type="ARBA" id="ARBA00022801"/>
    </source>
</evidence>
<comment type="caution">
    <text evidence="6">The sequence shown here is derived from an EMBL/GenBank/DDBJ whole genome shotgun (WGS) entry which is preliminary data.</text>
</comment>
<dbReference type="EMBL" id="JAWDKA010000004">
    <property type="protein sequence ID" value="MDV0441596.1"/>
    <property type="molecule type" value="Genomic_DNA"/>
</dbReference>
<evidence type="ECO:0000256" key="3">
    <source>
        <dbReference type="ARBA" id="ARBA00023118"/>
    </source>
</evidence>
<evidence type="ECO:0000256" key="1">
    <source>
        <dbReference type="ARBA" id="ARBA00022741"/>
    </source>
</evidence>
<feature type="domain" description="CD-NTase-associated protein 12/Pycsar effector protein TIR" evidence="4">
    <location>
        <begin position="58"/>
        <end position="170"/>
    </location>
</feature>
<keyword evidence="7" id="KW-1185">Reference proteome</keyword>
<dbReference type="Proteomes" id="UP001273136">
    <property type="component" value="Unassembled WGS sequence"/>
</dbReference>
<dbReference type="RefSeq" id="WP_338094000.1">
    <property type="nucleotide sequence ID" value="NZ_JAWDKA010000004.1"/>
</dbReference>
<evidence type="ECO:0000259" key="4">
    <source>
        <dbReference type="Pfam" id="PF10137"/>
    </source>
</evidence>
<gene>
    <name evidence="6" type="ORF">McpAg1_08030</name>
</gene>
<dbReference type="Pfam" id="PF20300">
    <property type="entry name" value="prok_STING"/>
    <property type="match status" value="1"/>
</dbReference>
<protein>
    <recommendedName>
        <fullName evidence="8">CD-NTase-associated protein 12/Pycsar effector protein TIR domain-containing protein</fullName>
    </recommendedName>
</protein>
<dbReference type="AlphaFoldDB" id="A0AAE4MC03"/>
<name>A0AAE4MC03_9EURY</name>
<proteinExistence type="predicted"/>
<evidence type="ECO:0008006" key="8">
    <source>
        <dbReference type="Google" id="ProtNLM"/>
    </source>
</evidence>
<evidence type="ECO:0000259" key="5">
    <source>
        <dbReference type="Pfam" id="PF20300"/>
    </source>
</evidence>
<evidence type="ECO:0000313" key="7">
    <source>
        <dbReference type="Proteomes" id="UP001273136"/>
    </source>
</evidence>
<dbReference type="InterPro" id="IPR019302">
    <property type="entry name" value="CAP12/PCTIR_TIR_dom"/>
</dbReference>
<keyword evidence="3" id="KW-0051">Antiviral defense</keyword>
<accession>A0AAE4MC03</accession>
<evidence type="ECO:0000313" key="6">
    <source>
        <dbReference type="EMBL" id="MDV0441596.1"/>
    </source>
</evidence>
<keyword evidence="1" id="KW-0547">Nucleotide-binding</keyword>
<dbReference type="Pfam" id="PF10137">
    <property type="entry name" value="CAP12-PCTIR_TIR"/>
    <property type="match status" value="1"/>
</dbReference>
<keyword evidence="2" id="KW-0378">Hydrolase</keyword>
<feature type="domain" description="Prokaryotic STING" evidence="5">
    <location>
        <begin position="217"/>
        <end position="354"/>
    </location>
</feature>
<dbReference type="InterPro" id="IPR046876">
    <property type="entry name" value="Prok_STING"/>
</dbReference>
<reference evidence="6" key="1">
    <citation type="submission" date="2023-06" db="EMBL/GenBank/DDBJ databases">
        <title>Genome sequence of Methancorpusculaceae sp. Ag1.</title>
        <authorList>
            <person name="Protasov E."/>
            <person name="Platt K."/>
            <person name="Poehlein A."/>
            <person name="Daniel R."/>
            <person name="Brune A."/>
        </authorList>
    </citation>
    <scope>NUCLEOTIDE SEQUENCE</scope>
    <source>
        <strain evidence="6">Ag1</strain>
    </source>
</reference>
<dbReference type="GO" id="GO:0050135">
    <property type="term" value="F:NADP+ nucleosidase activity"/>
    <property type="evidence" value="ECO:0007669"/>
    <property type="project" value="InterPro"/>
</dbReference>
<sequence length="395" mass="45194">MPDIFEEEHQKQQEYKRRIMEAEQPHLTNKGNIMTQNELRPQHIIIFSAGESEKNGNLPIVKSYLQKNGHNACDWRELFATARDANMIALLPMLLKKIPTFDFAIILSDGVDTLKSLRGKELTIEERQRIMRDNVLFEAGLCTMSLGTDRVLLLIEDDIRIPEDLSGIEVGKIGVTNITYSNEIPHDLEKKLDDVLAHISKHARHISPIVIGAAVSTADGYVNNFILRFWENIGKGFEDQETKETHHPDQEKIRMEILLPKTIGPNLGKNIWAYYTKNVPRSGYIKNGQFRGVEFRYTMDGDGNMTVIDIPSTITASYSTVTEILHLSADEKGHDAHAETRFLTKELDSFRFTLHKLLAGELIAEKEQRFGKQEDEVQRILRGIHRMEVKEFDES</sequence>
<dbReference type="GO" id="GO:0051607">
    <property type="term" value="P:defense response to virus"/>
    <property type="evidence" value="ECO:0007669"/>
    <property type="project" value="UniProtKB-KW"/>
</dbReference>
<organism evidence="6 7">
    <name type="scientific">Methanorbis furvi</name>
    <dbReference type="NCBI Taxonomy" id="3028299"/>
    <lineage>
        <taxon>Archaea</taxon>
        <taxon>Methanobacteriati</taxon>
        <taxon>Methanobacteriota</taxon>
        <taxon>Stenosarchaea group</taxon>
        <taxon>Methanomicrobia</taxon>
        <taxon>Methanomicrobiales</taxon>
        <taxon>Methanocorpusculaceae</taxon>
        <taxon>Methanorbis</taxon>
    </lineage>
</organism>